<proteinExistence type="predicted"/>
<sequence>MSVSTSRFNNPPPPSPSYDEDNDGSEDNNTDSEVSDEEAQDAVGVLLHLQNIVNRAVDRM</sequence>
<evidence type="ECO:0000256" key="1">
    <source>
        <dbReference type="SAM" id="MobiDB-lite"/>
    </source>
</evidence>
<evidence type="ECO:0000313" key="3">
    <source>
        <dbReference type="Proteomes" id="UP000184267"/>
    </source>
</evidence>
<comment type="caution">
    <text evidence="2">The sequence shown here is derived from an EMBL/GenBank/DDBJ whole genome shotgun (WGS) entry which is preliminary data.</text>
</comment>
<evidence type="ECO:0000313" key="2">
    <source>
        <dbReference type="EMBL" id="OJT05020.1"/>
    </source>
</evidence>
<keyword evidence="3" id="KW-1185">Reference proteome</keyword>
<accession>A0A1M2VBL7</accession>
<gene>
    <name evidence="2" type="ORF">TRAPUB_4202</name>
</gene>
<reference evidence="2 3" key="1">
    <citation type="submission" date="2016-10" db="EMBL/GenBank/DDBJ databases">
        <title>Genome sequence of the basidiomycete white-rot fungus Trametes pubescens.</title>
        <authorList>
            <person name="Makela M.R."/>
            <person name="Granchi Z."/>
            <person name="Peng M."/>
            <person name="De Vries R.P."/>
            <person name="Grigoriev I."/>
            <person name="Riley R."/>
            <person name="Hilden K."/>
        </authorList>
    </citation>
    <scope>NUCLEOTIDE SEQUENCE [LARGE SCALE GENOMIC DNA]</scope>
    <source>
        <strain evidence="2 3">FBCC735</strain>
    </source>
</reference>
<dbReference type="AlphaFoldDB" id="A0A1M2VBL7"/>
<protein>
    <submittedName>
        <fullName evidence="2">Uncharacterized protein</fullName>
    </submittedName>
</protein>
<dbReference type="EMBL" id="MNAD01001496">
    <property type="protein sequence ID" value="OJT05020.1"/>
    <property type="molecule type" value="Genomic_DNA"/>
</dbReference>
<organism evidence="2 3">
    <name type="scientific">Trametes pubescens</name>
    <name type="common">White-rot fungus</name>
    <dbReference type="NCBI Taxonomy" id="154538"/>
    <lineage>
        <taxon>Eukaryota</taxon>
        <taxon>Fungi</taxon>
        <taxon>Dikarya</taxon>
        <taxon>Basidiomycota</taxon>
        <taxon>Agaricomycotina</taxon>
        <taxon>Agaricomycetes</taxon>
        <taxon>Polyporales</taxon>
        <taxon>Polyporaceae</taxon>
        <taxon>Trametes</taxon>
    </lineage>
</organism>
<dbReference type="Proteomes" id="UP000184267">
    <property type="component" value="Unassembled WGS sequence"/>
</dbReference>
<feature type="compositionally biased region" description="Acidic residues" evidence="1">
    <location>
        <begin position="18"/>
        <end position="40"/>
    </location>
</feature>
<name>A0A1M2VBL7_TRAPU</name>
<feature type="region of interest" description="Disordered" evidence="1">
    <location>
        <begin position="1"/>
        <end position="42"/>
    </location>
</feature>